<feature type="transmembrane region" description="Helical" evidence="7">
    <location>
        <begin position="242"/>
        <end position="267"/>
    </location>
</feature>
<dbReference type="Proteomes" id="UP000824160">
    <property type="component" value="Unassembled WGS sequence"/>
</dbReference>
<evidence type="ECO:0000256" key="3">
    <source>
        <dbReference type="ARBA" id="ARBA00022679"/>
    </source>
</evidence>
<dbReference type="GO" id="GO:0071555">
    <property type="term" value="P:cell wall organization"/>
    <property type="evidence" value="ECO:0007669"/>
    <property type="project" value="TreeGrafter"/>
</dbReference>
<keyword evidence="3" id="KW-0808">Transferase</keyword>
<reference evidence="8" key="1">
    <citation type="submission" date="2020-10" db="EMBL/GenBank/DDBJ databases">
        <authorList>
            <person name="Gilroy R."/>
        </authorList>
    </citation>
    <scope>NUCLEOTIDE SEQUENCE</scope>
    <source>
        <strain evidence="8">ChiBcec7-5410</strain>
    </source>
</reference>
<keyword evidence="5 7" id="KW-1133">Transmembrane helix</keyword>
<dbReference type="GO" id="GO:0005886">
    <property type="term" value="C:plasma membrane"/>
    <property type="evidence" value="ECO:0007669"/>
    <property type="project" value="UniProtKB-SubCell"/>
</dbReference>
<evidence type="ECO:0000256" key="6">
    <source>
        <dbReference type="ARBA" id="ARBA00023136"/>
    </source>
</evidence>
<name>A0A9D1H681_9FIRM</name>
<keyword evidence="6 7" id="KW-0472">Membrane</keyword>
<keyword evidence="2" id="KW-1003">Cell membrane</keyword>
<feature type="transmembrane region" description="Helical" evidence="7">
    <location>
        <begin position="6"/>
        <end position="25"/>
    </location>
</feature>
<feature type="transmembrane region" description="Helical" evidence="7">
    <location>
        <begin position="189"/>
        <end position="207"/>
    </location>
</feature>
<proteinExistence type="predicted"/>
<feature type="transmembrane region" description="Helical" evidence="7">
    <location>
        <begin position="121"/>
        <end position="140"/>
    </location>
</feature>
<sequence>MTAMAAAVAAFIITAVAGKPLSGWLDKKGLSRTAIEKKEEGFSPGMRAVPEMGGLLYLLGLIASGLLAMLVMVFTGAGEAFSAETETAKMLAVIVCTGLIGAVGLMDDWRRARRLDSMNPLLRLVIVFAVCFAFLAAVRLSGDRSSILMIPFAGIQLDVGQGWTVIMLVMLVGAAMGGDRMRASSGQCASVALVCALGCGGVFAVFSRMGACALAFGSAGALLGLVLFVLPPEKLREGSGGAMAGCVLPVMAAIAGGAPLFILPAAIPFIFEGIYAIIKVACQAAGSGKLSADSLGQWLMDRGISGKAVTGGYAVLSLLGCVLAVAGSYLYL</sequence>
<dbReference type="PANTHER" id="PTHR22926:SF3">
    <property type="entry name" value="UNDECAPRENYL-PHOSPHATE ALPHA-N-ACETYLGLUCOSAMINYL 1-PHOSPHATE TRANSFERASE"/>
    <property type="match status" value="1"/>
</dbReference>
<comment type="subcellular location">
    <subcellularLocation>
        <location evidence="1">Cell membrane</location>
        <topology evidence="1">Multi-pass membrane protein</topology>
    </subcellularLocation>
</comment>
<dbReference type="GO" id="GO:0044038">
    <property type="term" value="P:cell wall macromolecule biosynthetic process"/>
    <property type="evidence" value="ECO:0007669"/>
    <property type="project" value="TreeGrafter"/>
</dbReference>
<feature type="transmembrane region" description="Helical" evidence="7">
    <location>
        <begin position="313"/>
        <end position="331"/>
    </location>
</feature>
<feature type="transmembrane region" description="Helical" evidence="7">
    <location>
        <begin position="213"/>
        <end position="230"/>
    </location>
</feature>
<feature type="transmembrane region" description="Helical" evidence="7">
    <location>
        <begin position="55"/>
        <end position="78"/>
    </location>
</feature>
<evidence type="ECO:0000313" key="8">
    <source>
        <dbReference type="EMBL" id="HIT93976.1"/>
    </source>
</evidence>
<evidence type="ECO:0000256" key="2">
    <source>
        <dbReference type="ARBA" id="ARBA00022475"/>
    </source>
</evidence>
<organism evidence="8 9">
    <name type="scientific">Candidatus Faecivivens stercoripullorum</name>
    <dbReference type="NCBI Taxonomy" id="2840805"/>
    <lineage>
        <taxon>Bacteria</taxon>
        <taxon>Bacillati</taxon>
        <taxon>Bacillota</taxon>
        <taxon>Clostridia</taxon>
        <taxon>Eubacteriales</taxon>
        <taxon>Oscillospiraceae</taxon>
        <taxon>Oscillospiraceae incertae sedis</taxon>
        <taxon>Candidatus Faecivivens</taxon>
    </lineage>
</organism>
<evidence type="ECO:0000256" key="7">
    <source>
        <dbReference type="SAM" id="Phobius"/>
    </source>
</evidence>
<dbReference type="GO" id="GO:0016780">
    <property type="term" value="F:phosphotransferase activity, for other substituted phosphate groups"/>
    <property type="evidence" value="ECO:0007669"/>
    <property type="project" value="InterPro"/>
</dbReference>
<keyword evidence="4 7" id="KW-0812">Transmembrane</keyword>
<protein>
    <submittedName>
        <fullName evidence="8">Uncharacterized protein</fullName>
    </submittedName>
</protein>
<evidence type="ECO:0000256" key="4">
    <source>
        <dbReference type="ARBA" id="ARBA00022692"/>
    </source>
</evidence>
<comment type="caution">
    <text evidence="8">The sequence shown here is derived from an EMBL/GenBank/DDBJ whole genome shotgun (WGS) entry which is preliminary data.</text>
</comment>
<evidence type="ECO:0000313" key="9">
    <source>
        <dbReference type="Proteomes" id="UP000824160"/>
    </source>
</evidence>
<evidence type="ECO:0000256" key="1">
    <source>
        <dbReference type="ARBA" id="ARBA00004651"/>
    </source>
</evidence>
<feature type="transmembrane region" description="Helical" evidence="7">
    <location>
        <begin position="90"/>
        <end position="109"/>
    </location>
</feature>
<dbReference type="PANTHER" id="PTHR22926">
    <property type="entry name" value="PHOSPHO-N-ACETYLMURAMOYL-PENTAPEPTIDE-TRANSFERASE"/>
    <property type="match status" value="1"/>
</dbReference>
<evidence type="ECO:0000256" key="5">
    <source>
        <dbReference type="ARBA" id="ARBA00022989"/>
    </source>
</evidence>
<dbReference type="EMBL" id="DVLW01000058">
    <property type="protein sequence ID" value="HIT93976.1"/>
    <property type="molecule type" value="Genomic_DNA"/>
</dbReference>
<dbReference type="InterPro" id="IPR000715">
    <property type="entry name" value="Glycosyl_transferase_4"/>
</dbReference>
<feature type="transmembrane region" description="Helical" evidence="7">
    <location>
        <begin position="160"/>
        <end position="177"/>
    </location>
</feature>
<reference evidence="8" key="2">
    <citation type="journal article" date="2021" name="PeerJ">
        <title>Extensive microbial diversity within the chicken gut microbiome revealed by metagenomics and culture.</title>
        <authorList>
            <person name="Gilroy R."/>
            <person name="Ravi A."/>
            <person name="Getino M."/>
            <person name="Pursley I."/>
            <person name="Horton D.L."/>
            <person name="Alikhan N.F."/>
            <person name="Baker D."/>
            <person name="Gharbi K."/>
            <person name="Hall N."/>
            <person name="Watson M."/>
            <person name="Adriaenssens E.M."/>
            <person name="Foster-Nyarko E."/>
            <person name="Jarju S."/>
            <person name="Secka A."/>
            <person name="Antonio M."/>
            <person name="Oren A."/>
            <person name="Chaudhuri R.R."/>
            <person name="La Ragione R."/>
            <person name="Hildebrand F."/>
            <person name="Pallen M.J."/>
        </authorList>
    </citation>
    <scope>NUCLEOTIDE SEQUENCE</scope>
    <source>
        <strain evidence="8">ChiBcec7-5410</strain>
    </source>
</reference>
<dbReference type="AlphaFoldDB" id="A0A9D1H681"/>
<accession>A0A9D1H681</accession>
<gene>
    <name evidence="8" type="ORF">IAC43_02200</name>
</gene>